<sequence>MFGRNDFIENIKDALAAAGCDMGAFRSWQKQYDRLKKKQKEQKERYERCREQTKRVQEDAQLMEQMLIAEQTADRKEFGRLLKDLRQMQNNFDHEFLVSKEDQEFHSTYDTILRLGMKALNASDQKLLLQSEIENLLALLKENLEKEEPKIEALTFYYQLGSDQELAQLPPAEKLEKITYFYEHEFRQLILQLLENGISRAGQLKDTYEAATDRASRKKYEMLQVLFDGQPEHILEQLMEE</sequence>
<organism evidence="2 3">
    <name type="scientific">Roseburia faecis</name>
    <dbReference type="NCBI Taxonomy" id="301302"/>
    <lineage>
        <taxon>Bacteria</taxon>
        <taxon>Bacillati</taxon>
        <taxon>Bacillota</taxon>
        <taxon>Clostridia</taxon>
        <taxon>Lachnospirales</taxon>
        <taxon>Lachnospiraceae</taxon>
        <taxon>Roseburia</taxon>
    </lineage>
</organism>
<accession>A0A0M6WGT8</accession>
<evidence type="ECO:0000256" key="1">
    <source>
        <dbReference type="SAM" id="Coils"/>
    </source>
</evidence>
<dbReference type="EMBL" id="CVRR01000008">
    <property type="protein sequence ID" value="CRL35075.1"/>
    <property type="molecule type" value="Genomic_DNA"/>
</dbReference>
<keyword evidence="3" id="KW-1185">Reference proteome</keyword>
<dbReference type="Proteomes" id="UP000049979">
    <property type="component" value="Unassembled WGS sequence"/>
</dbReference>
<keyword evidence="1" id="KW-0175">Coiled coil</keyword>
<dbReference type="OrthoDB" id="2045575at2"/>
<proteinExistence type="predicted"/>
<evidence type="ECO:0000313" key="3">
    <source>
        <dbReference type="Proteomes" id="UP000049979"/>
    </source>
</evidence>
<gene>
    <name evidence="2" type="ORF">M72_22891</name>
</gene>
<dbReference type="STRING" id="301302.ERS852420_00882"/>
<dbReference type="AlphaFoldDB" id="A0A0M6WGT8"/>
<dbReference type="RefSeq" id="WP_055067295.1">
    <property type="nucleotide sequence ID" value="NZ_CP173697.1"/>
</dbReference>
<feature type="coiled-coil region" evidence="1">
    <location>
        <begin position="25"/>
        <end position="59"/>
    </location>
</feature>
<protein>
    <submittedName>
        <fullName evidence="2">Uncharacterized protein</fullName>
    </submittedName>
</protein>
<evidence type="ECO:0000313" key="2">
    <source>
        <dbReference type="EMBL" id="CRL35075.1"/>
    </source>
</evidence>
<reference evidence="3" key="1">
    <citation type="submission" date="2015-05" db="EMBL/GenBank/DDBJ databases">
        <authorList>
            <consortium name="Pathogen Informatics"/>
        </authorList>
    </citation>
    <scope>NUCLEOTIDE SEQUENCE [LARGE SCALE GENOMIC DNA]</scope>
    <source>
        <strain evidence="3">M72</strain>
    </source>
</reference>
<name>A0A0M6WGT8_9FIRM</name>